<dbReference type="EMBL" id="KV454002">
    <property type="protein sequence ID" value="ODQ47483.1"/>
    <property type="molecule type" value="Genomic_DNA"/>
</dbReference>
<dbReference type="AlphaFoldDB" id="A0A1E3NPK5"/>
<protein>
    <submittedName>
        <fullName evidence="2">Uncharacterized protein</fullName>
    </submittedName>
</protein>
<accession>A0A1E3NPK5</accession>
<dbReference type="GeneID" id="30176476"/>
<gene>
    <name evidence="2" type="ORF">PICMEDRAFT_114110</name>
</gene>
<keyword evidence="3" id="KW-1185">Reference proteome</keyword>
<dbReference type="RefSeq" id="XP_019018596.1">
    <property type="nucleotide sequence ID" value="XM_019159789.1"/>
</dbReference>
<sequence length="146" mass="14515">MSVHVPFRLPSASAGRTNDPGGSTGLPASLPPASRLCPACVPGCCPSDPPAPPLSASLTSSAPPSVSVWRPNTAAPVGCNPLIRAVLQTAHSATRPSPACAASRQAVCGDVRNYHTGPGNDVSLVEAAVGCPAACGLIWGADKLLS</sequence>
<name>A0A1E3NPK5_9ASCO</name>
<organism evidence="2 3">
    <name type="scientific">Pichia membranifaciens NRRL Y-2026</name>
    <dbReference type="NCBI Taxonomy" id="763406"/>
    <lineage>
        <taxon>Eukaryota</taxon>
        <taxon>Fungi</taxon>
        <taxon>Dikarya</taxon>
        <taxon>Ascomycota</taxon>
        <taxon>Saccharomycotina</taxon>
        <taxon>Pichiomycetes</taxon>
        <taxon>Pichiales</taxon>
        <taxon>Pichiaceae</taxon>
        <taxon>Pichia</taxon>
    </lineage>
</organism>
<evidence type="ECO:0000313" key="3">
    <source>
        <dbReference type="Proteomes" id="UP000094455"/>
    </source>
</evidence>
<feature type="region of interest" description="Disordered" evidence="1">
    <location>
        <begin position="1"/>
        <end position="27"/>
    </location>
</feature>
<proteinExistence type="predicted"/>
<dbReference type="Proteomes" id="UP000094455">
    <property type="component" value="Unassembled WGS sequence"/>
</dbReference>
<reference evidence="2 3" key="1">
    <citation type="journal article" date="2016" name="Proc. Natl. Acad. Sci. U.S.A.">
        <title>Comparative genomics of biotechnologically important yeasts.</title>
        <authorList>
            <person name="Riley R."/>
            <person name="Haridas S."/>
            <person name="Wolfe K.H."/>
            <person name="Lopes M.R."/>
            <person name="Hittinger C.T."/>
            <person name="Goeker M."/>
            <person name="Salamov A.A."/>
            <person name="Wisecaver J.H."/>
            <person name="Long T.M."/>
            <person name="Calvey C.H."/>
            <person name="Aerts A.L."/>
            <person name="Barry K.W."/>
            <person name="Choi C."/>
            <person name="Clum A."/>
            <person name="Coughlan A.Y."/>
            <person name="Deshpande S."/>
            <person name="Douglass A.P."/>
            <person name="Hanson S.J."/>
            <person name="Klenk H.-P."/>
            <person name="LaButti K.M."/>
            <person name="Lapidus A."/>
            <person name="Lindquist E.A."/>
            <person name="Lipzen A.M."/>
            <person name="Meier-Kolthoff J.P."/>
            <person name="Ohm R.A."/>
            <person name="Otillar R.P."/>
            <person name="Pangilinan J.L."/>
            <person name="Peng Y."/>
            <person name="Rokas A."/>
            <person name="Rosa C.A."/>
            <person name="Scheuner C."/>
            <person name="Sibirny A.A."/>
            <person name="Slot J.C."/>
            <person name="Stielow J.B."/>
            <person name="Sun H."/>
            <person name="Kurtzman C.P."/>
            <person name="Blackwell M."/>
            <person name="Grigoriev I.V."/>
            <person name="Jeffries T.W."/>
        </authorList>
    </citation>
    <scope>NUCLEOTIDE SEQUENCE [LARGE SCALE GENOMIC DNA]</scope>
    <source>
        <strain evidence="2 3">NRRL Y-2026</strain>
    </source>
</reference>
<evidence type="ECO:0000313" key="2">
    <source>
        <dbReference type="EMBL" id="ODQ47483.1"/>
    </source>
</evidence>
<evidence type="ECO:0000256" key="1">
    <source>
        <dbReference type="SAM" id="MobiDB-lite"/>
    </source>
</evidence>